<dbReference type="Proteomes" id="UP001181313">
    <property type="component" value="Unassembled WGS sequence"/>
</dbReference>
<dbReference type="Pfam" id="PF18986">
    <property type="entry name" value="DUF5719"/>
    <property type="match status" value="1"/>
</dbReference>
<dbReference type="InterPro" id="IPR043777">
    <property type="entry name" value="DUF5719"/>
</dbReference>
<protein>
    <submittedName>
        <fullName evidence="3">DUF5719 family protein</fullName>
    </submittedName>
</protein>
<reference evidence="3" key="1">
    <citation type="submission" date="2024-05" db="EMBL/GenBank/DDBJ databases">
        <title>30 novel species of actinomycetes from the DSMZ collection.</title>
        <authorList>
            <person name="Nouioui I."/>
        </authorList>
    </citation>
    <scope>NUCLEOTIDE SEQUENCE</scope>
    <source>
        <strain evidence="3">DSM 41972</strain>
    </source>
</reference>
<feature type="compositionally biased region" description="Acidic residues" evidence="1">
    <location>
        <begin position="95"/>
        <end position="128"/>
    </location>
</feature>
<feature type="compositionally biased region" description="Basic and acidic residues" evidence="1">
    <location>
        <begin position="129"/>
        <end position="144"/>
    </location>
</feature>
<evidence type="ECO:0000313" key="3">
    <source>
        <dbReference type="EMBL" id="MDT3727555.1"/>
    </source>
</evidence>
<feature type="region of interest" description="Disordered" evidence="1">
    <location>
        <begin position="84"/>
        <end position="150"/>
    </location>
</feature>
<comment type="caution">
    <text evidence="3">The sequence shown here is derived from an EMBL/GenBank/DDBJ whole genome shotgun (WGS) entry which is preliminary data.</text>
</comment>
<evidence type="ECO:0000313" key="4">
    <source>
        <dbReference type="Proteomes" id="UP001181313"/>
    </source>
</evidence>
<proteinExistence type="predicted"/>
<keyword evidence="4" id="KW-1185">Reference proteome</keyword>
<sequence length="540" mass="54649">MNRTTLSLIAGATALAAVTGFAAVSAPDPEAAGQRTGAAATLPVERTGLLCPMPSTSDLAETTYTSFTPVTEGADDKGTAVLRSAAQQSAPDEGASGDEESEKDGEGASGDEESEKDGEGASGDEETEKDEKGEKGAAKDDKGGKPVLQLKEPGKPVAAEADGADAPALVGTADGRLASGWTAQQTTEVTAGTGRGLQGVACSAADTQFWFPGASTADSRTDYIHLTNPDDSAAVVDIELYGKDGELETTVGEGITVKPRSAEPVLLSTLTAEKQTDVTVHVVVRSGRVGAAVQALDDETGGDWLPASADPSGRLVLPGIPKDAKAVRLVAFTPGDADVDLTVRLAAPSGLITPAGNETLHLKGGMTAAFDLGELTRGEAGSLVLTAPDGSVPVVAAVRVLRGEEGKQESAFIPAARPVETRATALDNTAKGTTLSVTAPEGGAEIEVTASAGTQGGTPQTKTYSIKSGTTQDIEAPVPAGLKGSYALTVETRSGGPVYASRTLATTEGGVPYFTVQPLPDDRGVVAVPDASEDLSVLQR</sequence>
<feature type="chain" id="PRO_5045725198" evidence="2">
    <location>
        <begin position="23"/>
        <end position="540"/>
    </location>
</feature>
<keyword evidence="2" id="KW-0732">Signal</keyword>
<organism evidence="3 4">
    <name type="scientific">Streptomyces althioticus subsp. attaecolombicae</name>
    <dbReference type="NCBI Taxonomy" id="3075534"/>
    <lineage>
        <taxon>Bacteria</taxon>
        <taxon>Bacillati</taxon>
        <taxon>Actinomycetota</taxon>
        <taxon>Actinomycetes</taxon>
        <taxon>Kitasatosporales</taxon>
        <taxon>Streptomycetaceae</taxon>
        <taxon>Streptomyces</taxon>
        <taxon>Streptomyces althioticus group</taxon>
    </lineage>
</organism>
<feature type="signal peptide" evidence="2">
    <location>
        <begin position="1"/>
        <end position="22"/>
    </location>
</feature>
<accession>A0ABU3I509</accession>
<dbReference type="EMBL" id="JAVSGH010000032">
    <property type="protein sequence ID" value="MDT3727555.1"/>
    <property type="molecule type" value="Genomic_DNA"/>
</dbReference>
<gene>
    <name evidence="3" type="ORF">ROS62_22800</name>
</gene>
<name>A0ABU3I509_9ACTN</name>
<evidence type="ECO:0000256" key="2">
    <source>
        <dbReference type="SAM" id="SignalP"/>
    </source>
</evidence>
<evidence type="ECO:0000256" key="1">
    <source>
        <dbReference type="SAM" id="MobiDB-lite"/>
    </source>
</evidence>
<dbReference type="RefSeq" id="WP_093892457.1">
    <property type="nucleotide sequence ID" value="NZ_JAVSGH010000032.1"/>
</dbReference>